<accession>A0A851NK48</accession>
<evidence type="ECO:0000259" key="3">
    <source>
        <dbReference type="Pfam" id="PF23321"/>
    </source>
</evidence>
<dbReference type="InterPro" id="IPR003439">
    <property type="entry name" value="ABC_transporter-like_ATP-bd"/>
</dbReference>
<dbReference type="GO" id="GO:0005524">
    <property type="term" value="F:ATP binding"/>
    <property type="evidence" value="ECO:0007669"/>
    <property type="project" value="InterPro"/>
</dbReference>
<sequence>MISGDVAVTAGEVLLWGCDAAAPGCCPQENPLWPDLTVLQHLEAYAAVRGLRGEDAAVLIRRVAKALDFQKCLKTPARRLSAGETRKLCFALSILGHPTAMLWDEPSVGMDMAGQRCLWKVIRAAVRSKERAAVLSTHCLEEAAMCDRVAVLVAGQLRYIGSPEELRRKFGTSYHLEVKPKEEGQRDALHSEILRLFPGAARQERTSSLLIYKVPMEDALPLSQAFSKLEAAKQDFRLEEYSLSLHTLQQVFMDLTSDPEEPDPEAAPEGAVEQRLLQP</sequence>
<dbReference type="Gene3D" id="3.40.50.300">
    <property type="entry name" value="P-loop containing nucleotide triphosphate hydrolases"/>
    <property type="match status" value="1"/>
</dbReference>
<organism evidence="4 5">
    <name type="scientific">Penelope pileata</name>
    <dbReference type="NCBI Taxonomy" id="1118817"/>
    <lineage>
        <taxon>Eukaryota</taxon>
        <taxon>Metazoa</taxon>
        <taxon>Chordata</taxon>
        <taxon>Craniata</taxon>
        <taxon>Vertebrata</taxon>
        <taxon>Euteleostomi</taxon>
        <taxon>Archelosauria</taxon>
        <taxon>Archosauria</taxon>
        <taxon>Dinosauria</taxon>
        <taxon>Saurischia</taxon>
        <taxon>Theropoda</taxon>
        <taxon>Coelurosauria</taxon>
        <taxon>Aves</taxon>
        <taxon>Neognathae</taxon>
        <taxon>Galloanserae</taxon>
        <taxon>Galliformes</taxon>
        <taxon>Cracidae</taxon>
        <taxon>Penelope</taxon>
    </lineage>
</organism>
<dbReference type="Pfam" id="PF00005">
    <property type="entry name" value="ABC_tran"/>
    <property type="match status" value="1"/>
</dbReference>
<dbReference type="InterPro" id="IPR056264">
    <property type="entry name" value="R2_ABCA1-4-like"/>
</dbReference>
<evidence type="ECO:0000256" key="1">
    <source>
        <dbReference type="SAM" id="MobiDB-lite"/>
    </source>
</evidence>
<feature type="domain" description="ABCA1-4-like C-terminal R2 regulatory" evidence="3">
    <location>
        <begin position="171"/>
        <end position="244"/>
    </location>
</feature>
<keyword evidence="5" id="KW-1185">Reference proteome</keyword>
<feature type="compositionally biased region" description="Acidic residues" evidence="1">
    <location>
        <begin position="257"/>
        <end position="266"/>
    </location>
</feature>
<dbReference type="SUPFAM" id="SSF52540">
    <property type="entry name" value="P-loop containing nucleoside triphosphate hydrolases"/>
    <property type="match status" value="1"/>
</dbReference>
<dbReference type="GO" id="GO:0140359">
    <property type="term" value="F:ABC-type transporter activity"/>
    <property type="evidence" value="ECO:0007669"/>
    <property type="project" value="InterPro"/>
</dbReference>
<dbReference type="Proteomes" id="UP000613066">
    <property type="component" value="Unassembled WGS sequence"/>
</dbReference>
<evidence type="ECO:0000259" key="2">
    <source>
        <dbReference type="Pfam" id="PF00005"/>
    </source>
</evidence>
<dbReference type="InterPro" id="IPR027417">
    <property type="entry name" value="P-loop_NTPase"/>
</dbReference>
<dbReference type="GO" id="GO:0016020">
    <property type="term" value="C:membrane"/>
    <property type="evidence" value="ECO:0007669"/>
    <property type="project" value="InterPro"/>
</dbReference>
<dbReference type="EMBL" id="WBMW01002240">
    <property type="protein sequence ID" value="NXC42516.1"/>
    <property type="molecule type" value="Genomic_DNA"/>
</dbReference>
<dbReference type="AlphaFoldDB" id="A0A851NK48"/>
<evidence type="ECO:0000313" key="5">
    <source>
        <dbReference type="Proteomes" id="UP000613066"/>
    </source>
</evidence>
<feature type="non-terminal residue" evidence="4">
    <location>
        <position position="1"/>
    </location>
</feature>
<feature type="region of interest" description="Disordered" evidence="1">
    <location>
        <begin position="256"/>
        <end position="279"/>
    </location>
</feature>
<comment type="caution">
    <text evidence="4">The sequence shown here is derived from an EMBL/GenBank/DDBJ whole genome shotgun (WGS) entry which is preliminary data.</text>
</comment>
<feature type="domain" description="ABC transporter" evidence="2">
    <location>
        <begin position="24"/>
        <end position="107"/>
    </location>
</feature>
<feature type="non-terminal residue" evidence="4">
    <location>
        <position position="279"/>
    </location>
</feature>
<dbReference type="PANTHER" id="PTHR19229:SF274">
    <property type="entry name" value="ABC-TYPE ORGANIC ANION TRANSPORTER ABCA8"/>
    <property type="match status" value="1"/>
</dbReference>
<protein>
    <submittedName>
        <fullName evidence="4">ABCA9 protein</fullName>
    </submittedName>
</protein>
<evidence type="ECO:0000313" key="4">
    <source>
        <dbReference type="EMBL" id="NXC42516.1"/>
    </source>
</evidence>
<dbReference type="GO" id="GO:0016887">
    <property type="term" value="F:ATP hydrolysis activity"/>
    <property type="evidence" value="ECO:0007669"/>
    <property type="project" value="InterPro"/>
</dbReference>
<dbReference type="Pfam" id="PF23321">
    <property type="entry name" value="R1_ABCA1"/>
    <property type="match status" value="1"/>
</dbReference>
<dbReference type="GO" id="GO:0005319">
    <property type="term" value="F:lipid transporter activity"/>
    <property type="evidence" value="ECO:0007669"/>
    <property type="project" value="TreeGrafter"/>
</dbReference>
<reference evidence="4" key="1">
    <citation type="submission" date="2019-09" db="EMBL/GenBank/DDBJ databases">
        <title>Bird 10,000 Genomes (B10K) Project - Family phase.</title>
        <authorList>
            <person name="Zhang G."/>
        </authorList>
    </citation>
    <scope>NUCLEOTIDE SEQUENCE</scope>
    <source>
        <strain evidence="4">B10K-DU-001-08</strain>
        <tissue evidence="4">Muscle</tissue>
    </source>
</reference>
<dbReference type="InterPro" id="IPR026082">
    <property type="entry name" value="ABCA"/>
</dbReference>
<dbReference type="PANTHER" id="PTHR19229">
    <property type="entry name" value="ATP-BINDING CASSETTE TRANSPORTER SUBFAMILY A ABCA"/>
    <property type="match status" value="1"/>
</dbReference>
<proteinExistence type="predicted"/>
<name>A0A851NK48_9GALL</name>
<gene>
    <name evidence="4" type="primary">Abca9_0</name>
    <name evidence="4" type="ORF">PENPIL_R14123</name>
</gene>
<dbReference type="OrthoDB" id="8061355at2759"/>